<dbReference type="SUPFAM" id="SSF55048">
    <property type="entry name" value="Probable ACP-binding domain of malonyl-CoA ACP transacylase"/>
    <property type="match status" value="1"/>
</dbReference>
<keyword evidence="3" id="KW-0012">Acyltransferase</keyword>
<sequence>ATEEEVLPLLKDVGDCLSIAAVNGPTSVVVSGDEAAASDVAAHFRRLDRKTKRLTVSHAFHSAHMDPMLDEFQRTAAELTYHEP</sequence>
<dbReference type="EMBL" id="JACVQF010000044">
    <property type="protein sequence ID" value="MBD0417883.1"/>
    <property type="molecule type" value="Genomic_DNA"/>
</dbReference>
<evidence type="ECO:0000256" key="1">
    <source>
        <dbReference type="ARBA" id="ARBA00022679"/>
    </source>
</evidence>
<evidence type="ECO:0000256" key="2">
    <source>
        <dbReference type="ARBA" id="ARBA00023268"/>
    </source>
</evidence>
<feature type="non-terminal residue" evidence="5">
    <location>
        <position position="84"/>
    </location>
</feature>
<dbReference type="PANTHER" id="PTHR43775:SF51">
    <property type="entry name" value="INACTIVE PHENOLPHTHIOCEROL SYNTHESIS POLYKETIDE SYNTHASE TYPE I PKS1-RELATED"/>
    <property type="match status" value="1"/>
</dbReference>
<dbReference type="InterPro" id="IPR001227">
    <property type="entry name" value="Ac_transferase_dom_sf"/>
</dbReference>
<dbReference type="InterPro" id="IPR050091">
    <property type="entry name" value="PKS_NRPS_Biosynth_Enz"/>
</dbReference>
<dbReference type="SMART" id="SM00827">
    <property type="entry name" value="PKS_AT"/>
    <property type="match status" value="1"/>
</dbReference>
<dbReference type="GO" id="GO:0006633">
    <property type="term" value="P:fatty acid biosynthetic process"/>
    <property type="evidence" value="ECO:0007669"/>
    <property type="project" value="TreeGrafter"/>
</dbReference>
<evidence type="ECO:0000313" key="5">
    <source>
        <dbReference type="EMBL" id="MBD0417883.1"/>
    </source>
</evidence>
<dbReference type="AlphaFoldDB" id="A0A926KW95"/>
<dbReference type="GO" id="GO:0004312">
    <property type="term" value="F:fatty acid synthase activity"/>
    <property type="evidence" value="ECO:0007669"/>
    <property type="project" value="TreeGrafter"/>
</dbReference>
<dbReference type="InterPro" id="IPR016035">
    <property type="entry name" value="Acyl_Trfase/lysoPLipase"/>
</dbReference>
<dbReference type="RefSeq" id="WP_188178965.1">
    <property type="nucleotide sequence ID" value="NZ_JACVQF010000044.1"/>
</dbReference>
<keyword evidence="2" id="KW-0511">Multifunctional enzyme</keyword>
<feature type="domain" description="Malonyl-CoA:ACP transacylase (MAT)" evidence="4">
    <location>
        <begin position="1"/>
        <end position="84"/>
    </location>
</feature>
<dbReference type="PANTHER" id="PTHR43775">
    <property type="entry name" value="FATTY ACID SYNTHASE"/>
    <property type="match status" value="1"/>
</dbReference>
<dbReference type="Proteomes" id="UP000621210">
    <property type="component" value="Unassembled WGS sequence"/>
</dbReference>
<gene>
    <name evidence="5" type="ORF">H0H10_01610</name>
</gene>
<dbReference type="Gene3D" id="3.30.70.250">
    <property type="entry name" value="Malonyl-CoA ACP transacylase, ACP-binding"/>
    <property type="match status" value="1"/>
</dbReference>
<keyword evidence="1" id="KW-0808">Transferase</keyword>
<evidence type="ECO:0000313" key="6">
    <source>
        <dbReference type="Proteomes" id="UP000621210"/>
    </source>
</evidence>
<dbReference type="InterPro" id="IPR014043">
    <property type="entry name" value="Acyl_transferase_dom"/>
</dbReference>
<reference evidence="5" key="1">
    <citation type="submission" date="2020-09" db="EMBL/GenBank/DDBJ databases">
        <title>Streptomyces grisecoloratus sp. nov., isolated from cotton soil.</title>
        <authorList>
            <person name="Xing L."/>
        </authorList>
    </citation>
    <scope>NUCLEOTIDE SEQUENCE</scope>
    <source>
        <strain evidence="5">TRM S81-3</strain>
    </source>
</reference>
<reference evidence="5" key="2">
    <citation type="submission" date="2020-09" db="EMBL/GenBank/DDBJ databases">
        <authorList>
            <person name="Luo X."/>
        </authorList>
    </citation>
    <scope>NUCLEOTIDE SEQUENCE</scope>
    <source>
        <strain evidence="5">TRM S81-3</strain>
    </source>
</reference>
<evidence type="ECO:0000256" key="3">
    <source>
        <dbReference type="ARBA" id="ARBA00023315"/>
    </source>
</evidence>
<comment type="caution">
    <text evidence="5">The sequence shown here is derived from an EMBL/GenBank/DDBJ whole genome shotgun (WGS) entry which is preliminary data.</text>
</comment>
<feature type="non-terminal residue" evidence="5">
    <location>
        <position position="1"/>
    </location>
</feature>
<protein>
    <recommendedName>
        <fullName evidence="4">Malonyl-CoA:ACP transacylase (MAT) domain-containing protein</fullName>
    </recommendedName>
</protein>
<evidence type="ECO:0000259" key="4">
    <source>
        <dbReference type="SMART" id="SM00827"/>
    </source>
</evidence>
<dbReference type="Gene3D" id="3.40.366.10">
    <property type="entry name" value="Malonyl-Coenzyme A Acyl Carrier Protein, domain 2"/>
    <property type="match status" value="1"/>
</dbReference>
<dbReference type="InterPro" id="IPR016036">
    <property type="entry name" value="Malonyl_transacylase_ACP-bd"/>
</dbReference>
<keyword evidence="6" id="KW-1185">Reference proteome</keyword>
<accession>A0A926KW95</accession>
<organism evidence="5 6">
    <name type="scientific">Streptomyces griseicoloratus</name>
    <dbReference type="NCBI Taxonomy" id="2752516"/>
    <lineage>
        <taxon>Bacteria</taxon>
        <taxon>Bacillati</taxon>
        <taxon>Actinomycetota</taxon>
        <taxon>Actinomycetes</taxon>
        <taxon>Kitasatosporales</taxon>
        <taxon>Streptomycetaceae</taxon>
        <taxon>Streptomyces</taxon>
    </lineage>
</organism>
<proteinExistence type="predicted"/>
<name>A0A926KW95_9ACTN</name>
<dbReference type="SUPFAM" id="SSF52151">
    <property type="entry name" value="FabD/lysophospholipase-like"/>
    <property type="match status" value="1"/>
</dbReference>